<dbReference type="Proteomes" id="UP000253594">
    <property type="component" value="Unassembled WGS sequence"/>
</dbReference>
<keyword evidence="5" id="KW-1003">Cell membrane</keyword>
<dbReference type="PIRSF" id="PIRSF500217">
    <property type="entry name" value="AlgI"/>
    <property type="match status" value="1"/>
</dbReference>
<name>A0A367M4D0_PSEAI</name>
<reference evidence="14 15" key="1">
    <citation type="submission" date="2018-07" db="EMBL/GenBank/DDBJ databases">
        <title>Mechanisms of high-level aminoglycoside resistance among Gram-negative pathogens in Brazil.</title>
        <authorList>
            <person name="Ballaben A.S."/>
            <person name="Darini A.L.C."/>
            <person name="Doi Y."/>
        </authorList>
    </citation>
    <scope>NUCLEOTIDE SEQUENCE [LARGE SCALE GENOMIC DNA]</scope>
    <source>
        <strain evidence="14 15">B2-305</strain>
    </source>
</reference>
<evidence type="ECO:0000256" key="11">
    <source>
        <dbReference type="ARBA" id="ARBA00023315"/>
    </source>
</evidence>
<keyword evidence="7 13" id="KW-0812">Transmembrane</keyword>
<dbReference type="PANTHER" id="PTHR13285:SF23">
    <property type="entry name" value="TEICHOIC ACID D-ALANYLTRANSFERASE"/>
    <property type="match status" value="1"/>
</dbReference>
<dbReference type="InterPro" id="IPR028362">
    <property type="entry name" value="AlgI"/>
</dbReference>
<dbReference type="GO" id="GO:0005886">
    <property type="term" value="C:plasma membrane"/>
    <property type="evidence" value="ECO:0007669"/>
    <property type="project" value="UniProtKB-SubCell"/>
</dbReference>
<feature type="transmembrane region" description="Helical" evidence="13">
    <location>
        <begin position="175"/>
        <end position="195"/>
    </location>
</feature>
<evidence type="ECO:0000256" key="9">
    <source>
        <dbReference type="ARBA" id="ARBA00022989"/>
    </source>
</evidence>
<keyword evidence="10 13" id="KW-0472">Membrane</keyword>
<evidence type="ECO:0000256" key="12">
    <source>
        <dbReference type="ARBA" id="ARBA00031030"/>
    </source>
</evidence>
<proteinExistence type="inferred from homology"/>
<dbReference type="InterPro" id="IPR004299">
    <property type="entry name" value="MBOAT_fam"/>
</dbReference>
<evidence type="ECO:0000256" key="8">
    <source>
        <dbReference type="ARBA" id="ARBA00022841"/>
    </source>
</evidence>
<accession>A0A367M4D0</accession>
<evidence type="ECO:0000256" key="1">
    <source>
        <dbReference type="ARBA" id="ARBA00004429"/>
    </source>
</evidence>
<dbReference type="UniPathway" id="UPA00286"/>
<keyword evidence="9 13" id="KW-1133">Transmembrane helix</keyword>
<organism evidence="14 15">
    <name type="scientific">Pseudomonas aeruginosa</name>
    <dbReference type="NCBI Taxonomy" id="287"/>
    <lineage>
        <taxon>Bacteria</taxon>
        <taxon>Pseudomonadati</taxon>
        <taxon>Pseudomonadota</taxon>
        <taxon>Gammaproteobacteria</taxon>
        <taxon>Pseudomonadales</taxon>
        <taxon>Pseudomonadaceae</taxon>
        <taxon>Pseudomonas</taxon>
    </lineage>
</organism>
<dbReference type="Pfam" id="PF03062">
    <property type="entry name" value="MBOAT"/>
    <property type="match status" value="1"/>
</dbReference>
<comment type="pathway">
    <text evidence="2">Glycan biosynthesis; alginate biosynthesis.</text>
</comment>
<evidence type="ECO:0000256" key="13">
    <source>
        <dbReference type="SAM" id="Phobius"/>
    </source>
</evidence>
<dbReference type="InterPro" id="IPR051085">
    <property type="entry name" value="MB_O-acyltransferase"/>
</dbReference>
<feature type="transmembrane region" description="Helical" evidence="13">
    <location>
        <begin position="82"/>
        <end position="105"/>
    </location>
</feature>
<dbReference type="PIRSF" id="PIRSF016636">
    <property type="entry name" value="AlgI_DltB"/>
    <property type="match status" value="1"/>
</dbReference>
<protein>
    <recommendedName>
        <fullName evidence="4">Probable alginate O-acetylase AlgI</fullName>
    </recommendedName>
    <alternativeName>
        <fullName evidence="12">Alginate biosynthesis protein AlgI</fullName>
    </alternativeName>
</protein>
<dbReference type="GO" id="GO:0042121">
    <property type="term" value="P:alginic acid biosynthetic process"/>
    <property type="evidence" value="ECO:0007669"/>
    <property type="project" value="UniProtKB-UniPathway"/>
</dbReference>
<sequence length="291" mass="32927">IRDRAYTAQLYFDFSGYSDMAIGLGLMMGFRFMENFNQPYISQSITEFWRRWHISLSTWLRDYLYISLGGNRGSTFQTYRNLFLTMLLGGLWHGANFTYIIWGAWHGMWLAIERALGVNASPRVLNPLKWAFTFLLVVIGWVIFRAENLQVAWRMYEAMFSFGTWQLSELNRANLTGLQVGTLVLAYLVLAFFGLRQFYNQPLQTKAPKAAANSDEVAADGPASAQPRAPREAAGDPAAIAYSPSGALVYQPSWLSQLPVLATRLALLLLFAASVLKLSAQSYSPFLYFQF</sequence>
<dbReference type="GO" id="GO:0016746">
    <property type="term" value="F:acyltransferase activity"/>
    <property type="evidence" value="ECO:0007669"/>
    <property type="project" value="UniProtKB-KW"/>
</dbReference>
<dbReference type="EMBL" id="QORE01001239">
    <property type="protein sequence ID" value="RCI71773.1"/>
    <property type="molecule type" value="Genomic_DNA"/>
</dbReference>
<dbReference type="InterPro" id="IPR024194">
    <property type="entry name" value="Ac/AlaTfrase_AlgI/DltB"/>
</dbReference>
<evidence type="ECO:0000313" key="15">
    <source>
        <dbReference type="Proteomes" id="UP000253594"/>
    </source>
</evidence>
<dbReference type="AlphaFoldDB" id="A0A367M4D0"/>
<feature type="transmembrane region" description="Helical" evidence="13">
    <location>
        <begin position="125"/>
        <end position="144"/>
    </location>
</feature>
<evidence type="ECO:0000256" key="10">
    <source>
        <dbReference type="ARBA" id="ARBA00023136"/>
    </source>
</evidence>
<evidence type="ECO:0000256" key="7">
    <source>
        <dbReference type="ARBA" id="ARBA00022692"/>
    </source>
</evidence>
<dbReference type="PANTHER" id="PTHR13285">
    <property type="entry name" value="ACYLTRANSFERASE"/>
    <property type="match status" value="1"/>
</dbReference>
<evidence type="ECO:0000256" key="2">
    <source>
        <dbReference type="ARBA" id="ARBA00005182"/>
    </source>
</evidence>
<comment type="similarity">
    <text evidence="3">Belongs to the membrane-bound acyltransferase family.</text>
</comment>
<feature type="non-terminal residue" evidence="14">
    <location>
        <position position="1"/>
    </location>
</feature>
<evidence type="ECO:0000256" key="5">
    <source>
        <dbReference type="ARBA" id="ARBA00022475"/>
    </source>
</evidence>
<comment type="subcellular location">
    <subcellularLocation>
        <location evidence="1">Cell inner membrane</location>
        <topology evidence="1">Multi-pass membrane protein</topology>
    </subcellularLocation>
</comment>
<comment type="caution">
    <text evidence="14">The sequence shown here is derived from an EMBL/GenBank/DDBJ whole genome shotgun (WGS) entry which is preliminary data.</text>
</comment>
<keyword evidence="8" id="KW-0016">Alginate biosynthesis</keyword>
<evidence type="ECO:0000313" key="14">
    <source>
        <dbReference type="EMBL" id="RCI71773.1"/>
    </source>
</evidence>
<evidence type="ECO:0000256" key="6">
    <source>
        <dbReference type="ARBA" id="ARBA00022679"/>
    </source>
</evidence>
<keyword evidence="11" id="KW-0012">Acyltransferase</keyword>
<feature type="transmembrane region" description="Helical" evidence="13">
    <location>
        <begin position="254"/>
        <end position="276"/>
    </location>
</feature>
<evidence type="ECO:0000256" key="3">
    <source>
        <dbReference type="ARBA" id="ARBA00010323"/>
    </source>
</evidence>
<gene>
    <name evidence="14" type="ORF">DT376_27310</name>
</gene>
<keyword evidence="6" id="KW-0808">Transferase</keyword>
<evidence type="ECO:0000256" key="4">
    <source>
        <dbReference type="ARBA" id="ARBA00016084"/>
    </source>
</evidence>